<evidence type="ECO:0000256" key="2">
    <source>
        <dbReference type="ARBA" id="ARBA00022723"/>
    </source>
</evidence>
<organism evidence="7 8">
    <name type="scientific">Momordica charantia</name>
    <name type="common">Bitter gourd</name>
    <name type="synonym">Balsam pear</name>
    <dbReference type="NCBI Taxonomy" id="3673"/>
    <lineage>
        <taxon>Eukaryota</taxon>
        <taxon>Viridiplantae</taxon>
        <taxon>Streptophyta</taxon>
        <taxon>Embryophyta</taxon>
        <taxon>Tracheophyta</taxon>
        <taxon>Spermatophyta</taxon>
        <taxon>Magnoliopsida</taxon>
        <taxon>eudicotyledons</taxon>
        <taxon>Gunneridae</taxon>
        <taxon>Pentapetalae</taxon>
        <taxon>rosids</taxon>
        <taxon>fabids</taxon>
        <taxon>Cucurbitales</taxon>
        <taxon>Cucurbitaceae</taxon>
        <taxon>Momordiceae</taxon>
        <taxon>Momordica</taxon>
    </lineage>
</organism>
<dbReference type="GO" id="GO:0003676">
    <property type="term" value="F:nucleic acid binding"/>
    <property type="evidence" value="ECO:0007669"/>
    <property type="project" value="InterPro"/>
</dbReference>
<evidence type="ECO:0000256" key="4">
    <source>
        <dbReference type="SAM" id="Coils"/>
    </source>
</evidence>
<evidence type="ECO:0000313" key="7">
    <source>
        <dbReference type="Proteomes" id="UP000504603"/>
    </source>
</evidence>
<dbReference type="InterPro" id="IPR054722">
    <property type="entry name" value="PolX-like_BBD"/>
</dbReference>
<dbReference type="InterPro" id="IPR036397">
    <property type="entry name" value="RNaseH_sf"/>
</dbReference>
<keyword evidence="2" id="KW-0479">Metal-binding</keyword>
<evidence type="ECO:0000256" key="3">
    <source>
        <dbReference type="ARBA" id="ARBA00022801"/>
    </source>
</evidence>
<protein>
    <submittedName>
        <fullName evidence="8">Uncharacterized protein LOC111023586</fullName>
    </submittedName>
</protein>
<dbReference type="GO" id="GO:0015074">
    <property type="term" value="P:DNA integration"/>
    <property type="evidence" value="ECO:0007669"/>
    <property type="project" value="InterPro"/>
</dbReference>
<evidence type="ECO:0000256" key="5">
    <source>
        <dbReference type="SAM" id="MobiDB-lite"/>
    </source>
</evidence>
<dbReference type="RefSeq" id="XP_022156747.1">
    <property type="nucleotide sequence ID" value="XM_022301055.1"/>
</dbReference>
<evidence type="ECO:0000259" key="6">
    <source>
        <dbReference type="PROSITE" id="PS50994"/>
    </source>
</evidence>
<evidence type="ECO:0000256" key="1">
    <source>
        <dbReference type="ARBA" id="ARBA00022670"/>
    </source>
</evidence>
<dbReference type="InterPro" id="IPR012337">
    <property type="entry name" value="RNaseH-like_sf"/>
</dbReference>
<dbReference type="GO" id="GO:0046872">
    <property type="term" value="F:metal ion binding"/>
    <property type="evidence" value="ECO:0007669"/>
    <property type="project" value="UniProtKB-KW"/>
</dbReference>
<feature type="compositionally biased region" description="Low complexity" evidence="5">
    <location>
        <begin position="688"/>
        <end position="698"/>
    </location>
</feature>
<dbReference type="GeneID" id="111023586"/>
<keyword evidence="3" id="KW-0378">Hydrolase</keyword>
<keyword evidence="1" id="KW-0645">Protease</keyword>
<reference evidence="8" key="1">
    <citation type="submission" date="2025-08" db="UniProtKB">
        <authorList>
            <consortium name="RefSeq"/>
        </authorList>
    </citation>
    <scope>IDENTIFICATION</scope>
    <source>
        <strain evidence="8">OHB3-1</strain>
    </source>
</reference>
<dbReference type="KEGG" id="mcha:111023586"/>
<dbReference type="GO" id="GO:0006508">
    <property type="term" value="P:proteolysis"/>
    <property type="evidence" value="ECO:0007669"/>
    <property type="project" value="UniProtKB-KW"/>
</dbReference>
<feature type="compositionally biased region" description="Polar residues" evidence="5">
    <location>
        <begin position="181"/>
        <end position="194"/>
    </location>
</feature>
<dbReference type="Pfam" id="PF22936">
    <property type="entry name" value="Pol_BBD"/>
    <property type="match status" value="1"/>
</dbReference>
<feature type="region of interest" description="Disordered" evidence="5">
    <location>
        <begin position="688"/>
        <end position="711"/>
    </location>
</feature>
<accession>A0A6J1DSS1</accession>
<feature type="domain" description="Integrase catalytic" evidence="6">
    <location>
        <begin position="459"/>
        <end position="624"/>
    </location>
</feature>
<feature type="region of interest" description="Disordered" evidence="5">
    <location>
        <begin position="181"/>
        <end position="212"/>
    </location>
</feature>
<dbReference type="SUPFAM" id="SSF53098">
    <property type="entry name" value="Ribonuclease H-like"/>
    <property type="match status" value="1"/>
</dbReference>
<dbReference type="GO" id="GO:0008233">
    <property type="term" value="F:peptidase activity"/>
    <property type="evidence" value="ECO:0007669"/>
    <property type="project" value="UniProtKB-KW"/>
</dbReference>
<dbReference type="PANTHER" id="PTHR42648:SF26">
    <property type="entry name" value="INTEGRASE CATALYTIC DOMAIN-CONTAINING PROTEIN"/>
    <property type="match status" value="1"/>
</dbReference>
<evidence type="ECO:0000313" key="8">
    <source>
        <dbReference type="RefSeq" id="XP_022156747.1"/>
    </source>
</evidence>
<dbReference type="InterPro" id="IPR001584">
    <property type="entry name" value="Integrase_cat-core"/>
</dbReference>
<dbReference type="InterPro" id="IPR039537">
    <property type="entry name" value="Retrotran_Ty1/copia-like"/>
</dbReference>
<keyword evidence="4" id="KW-0175">Coiled coil</keyword>
<gene>
    <name evidence="8" type="primary">LOC111023586</name>
</gene>
<dbReference type="Pfam" id="PF00665">
    <property type="entry name" value="rve"/>
    <property type="match status" value="1"/>
</dbReference>
<dbReference type="OrthoDB" id="1938465at2759"/>
<dbReference type="PANTHER" id="PTHR42648">
    <property type="entry name" value="TRANSPOSASE, PUTATIVE-RELATED"/>
    <property type="match status" value="1"/>
</dbReference>
<dbReference type="Gene3D" id="3.30.420.10">
    <property type="entry name" value="Ribonuclease H-like superfamily/Ribonuclease H"/>
    <property type="match status" value="1"/>
</dbReference>
<dbReference type="PROSITE" id="PS50994">
    <property type="entry name" value="INTEGRASE"/>
    <property type="match status" value="1"/>
</dbReference>
<dbReference type="AlphaFoldDB" id="A0A6J1DSS1"/>
<dbReference type="Proteomes" id="UP000504603">
    <property type="component" value="Unplaced"/>
</dbReference>
<dbReference type="Pfam" id="PF14223">
    <property type="entry name" value="Retrotran_gag_2"/>
    <property type="match status" value="1"/>
</dbReference>
<name>A0A6J1DSS1_MOMCH</name>
<feature type="coiled-coil region" evidence="4">
    <location>
        <begin position="1140"/>
        <end position="1188"/>
    </location>
</feature>
<sequence>MEELMVEQVEVEADRPEQKFQVLTAIQGHGLEQYIDSDIEPPSRFIQNGDGVTSSTTQQPNPEYFHWIKQDKLISLWLLGSMSEEILSQMLDCRMVKEIWTLLECTFASRNLARVMQLKSKLENMKKGSMNLKNYFLKIKNLVDSLATAGKRLPTDDHIMHILARLGPEFDSIVSVISTRKSPQSIQEPSSNGFSHGFPPQVQSSTGFSSSSTPAQSNFGVFGGSTPQMQAMMVANDFNRDVTWYPDSGATNHVTNDFGNFSLGSKYHGNGKIQVGNGTNLSISHIGSALLQSISASNSSQPVFHLQNLLHVPQIAKNLISLSLFAKDNHVFFEFHPSNYFVKDLTTGQLLFQGTVHDELYQFELRKASSQKPFSVSSTSNNSPTIFNSILQYSNSPMLHAPITCNTSVLDIWHRRFGHSFFLPIVQTVMRSCNKTSTLCHVYAIGKAHNLPFPTSQTVYTTPLQLVVADLWGSAYVSSQNGFRYFLSFVDSYSHHTWIYFLHNKSEAFQAFLLFKSLVEKSLNCSIIRLQTDGGGEFRSFVPFLRTHGIEHRLSCPYTSQQNGIVERKHRQIVDIGLTLLSQASIPLVFCDDALFSTVAYLINRLPTTALHGLSLFEKLFSRRPDYSFLKPSISSSISVLPFSLPPSCVGVPSDLPPLHSTSHVVASPTTTSSPLVVSSLSNGLSSPLAPSAPTSSPIDPTLTPSSPVIVPPTNTHPMVTRYKNGISEPKAFFTNYLEIEPPLVKAALQCLYWVKAMNEEYDALLRNKTWSLVPQPQDKKIVSPMVKPITIRVLLTLALAHGWSLRQLDVNRFLLEEVLMTQPPDLVVRGSQIPLVCKLHKAICMVITESSQSEIDNLVAALHTKFSLKDLGVINYFLGIEVSHPFMGGLFLSQSKYISYLLHKTTMHVSNPIATPMISGTVLSAFKGEPFSDPHLFRSTVGTLQYVTITRSELAYSVNKGTFAHGLYLRKPVDFTLQGFIDSDWASDPDDRRSTSGFCVYLGVSRNCELTNEASTFYHTVIQLPDIERWGPDLVTEQNLVDFGLALPHNPPEMLRRSASLYEREHRRDARSLEAGSGRASDIEGLDDSSSWSDFGLSNPHHSISTWLSDLHQIFNRLVVFSGWVADEINHLRCHYTPREKLEQAISSLNQANSLLEGTQRKLEMEKRKSRDELANLQRRLDEVNARLFNSEFLAREFKKTQEYVDLQNSAMECGVFWFLRQVSTQHPDIDISFLPERFRAERDAPNDMDDDDDE</sequence>
<keyword evidence="7" id="KW-1185">Reference proteome</keyword>
<proteinExistence type="predicted"/>
<dbReference type="InterPro" id="IPR013103">
    <property type="entry name" value="RVT_2"/>
</dbReference>
<dbReference type="Pfam" id="PF07727">
    <property type="entry name" value="RVT_2"/>
    <property type="match status" value="1"/>
</dbReference>